<dbReference type="InterPro" id="IPR050072">
    <property type="entry name" value="Peptidase_M20A"/>
</dbReference>
<evidence type="ECO:0000256" key="4">
    <source>
        <dbReference type="ARBA" id="ARBA00022833"/>
    </source>
</evidence>
<dbReference type="PROSITE" id="PS00758">
    <property type="entry name" value="ARGE_DAPE_CPG2_1"/>
    <property type="match status" value="1"/>
</dbReference>
<dbReference type="Gene3D" id="3.30.70.360">
    <property type="match status" value="1"/>
</dbReference>
<comment type="caution">
    <text evidence="6">The sequence shown here is derived from an EMBL/GenBank/DDBJ whole genome shotgun (WGS) entry which is preliminary data.</text>
</comment>
<dbReference type="InterPro" id="IPR002933">
    <property type="entry name" value="Peptidase_M20"/>
</dbReference>
<dbReference type="SUPFAM" id="SSF53187">
    <property type="entry name" value="Zn-dependent exopeptidases"/>
    <property type="match status" value="1"/>
</dbReference>
<dbReference type="PANTHER" id="PTHR43808">
    <property type="entry name" value="ACETYLORNITHINE DEACETYLASE"/>
    <property type="match status" value="1"/>
</dbReference>
<keyword evidence="2" id="KW-0479">Metal-binding</keyword>
<dbReference type="GO" id="GO:0016787">
    <property type="term" value="F:hydrolase activity"/>
    <property type="evidence" value="ECO:0007669"/>
    <property type="project" value="UniProtKB-KW"/>
</dbReference>
<evidence type="ECO:0000313" key="7">
    <source>
        <dbReference type="Proteomes" id="UP000721844"/>
    </source>
</evidence>
<dbReference type="EMBL" id="JAESVA010000004">
    <property type="protein sequence ID" value="MCB8881442.1"/>
    <property type="molecule type" value="Genomic_DNA"/>
</dbReference>
<evidence type="ECO:0000256" key="3">
    <source>
        <dbReference type="ARBA" id="ARBA00022801"/>
    </source>
</evidence>
<dbReference type="InterPro" id="IPR036264">
    <property type="entry name" value="Bact_exopeptidase_dim_dom"/>
</dbReference>
<feature type="domain" description="Peptidase M20 dimerisation" evidence="5">
    <location>
        <begin position="199"/>
        <end position="303"/>
    </location>
</feature>
<dbReference type="InterPro" id="IPR001261">
    <property type="entry name" value="ArgE/DapE_CS"/>
</dbReference>
<reference evidence="6 7" key="1">
    <citation type="journal article" date="2021" name="Microorganisms">
        <title>Acidisoma silvae sp. nov. and Acidisomacellulosilytica sp. nov., Two Acidophilic Bacteria Isolated from Decaying Wood, Hydrolyzing Cellulose and Producing Poly-3-hydroxybutyrate.</title>
        <authorList>
            <person name="Mieszkin S."/>
            <person name="Pouder E."/>
            <person name="Uroz S."/>
            <person name="Simon-Colin C."/>
            <person name="Alain K."/>
        </authorList>
    </citation>
    <scope>NUCLEOTIDE SEQUENCE [LARGE SCALE GENOMIC DNA]</scope>
    <source>
        <strain evidence="6 7">HW T5.17</strain>
    </source>
</reference>
<sequence length="415" mass="43881">MTMLRDRLKAALDPDAAIDRLKRLVHCPSVTGQEDDIAALLEVDLQTLGLDEVTRWAFATGRFNVRARRSIASDRPTVLLVGHTDTVHVRGWQERWAGTDRANAFAATEVDGEIWGRGTADMKIGIATALSAIDLLNRAGIAPSCNLQLAFVGDEESGEPGSGVSAGMKALMPVYDTGLWPIPDLAIYGEPSSLDVYTAHMGFFICDITVNGKSAYFGLPEQGVDALKAGNAILTALWQLSDEIRAAGSDPMIGPGFLVVTGVNAGGYIAVPGDCRISLIRKLIPGEDAEVERQRLETVVRNAITDDLITVTFGYPAGRDSSIGGTPLVTDAAVPAIGMLIDAIRSVVPAAGRIGPCAGWSEGPFLSARGAPVVYFSPGDFVHCHTLEERVSLGAYADGILALAIFLASYGQTTA</sequence>
<dbReference type="GO" id="GO:0046872">
    <property type="term" value="F:metal ion binding"/>
    <property type="evidence" value="ECO:0007669"/>
    <property type="project" value="UniProtKB-KW"/>
</dbReference>
<comment type="cofactor">
    <cofactor evidence="1">
        <name>Zn(2+)</name>
        <dbReference type="ChEBI" id="CHEBI:29105"/>
    </cofactor>
</comment>
<evidence type="ECO:0000256" key="2">
    <source>
        <dbReference type="ARBA" id="ARBA00022723"/>
    </source>
</evidence>
<proteinExistence type="predicted"/>
<evidence type="ECO:0000256" key="1">
    <source>
        <dbReference type="ARBA" id="ARBA00001947"/>
    </source>
</evidence>
<dbReference type="Gene3D" id="3.40.630.10">
    <property type="entry name" value="Zn peptidases"/>
    <property type="match status" value="1"/>
</dbReference>
<dbReference type="RefSeq" id="WP_227308113.1">
    <property type="nucleotide sequence ID" value="NZ_JAESVA010000004.1"/>
</dbReference>
<organism evidence="6 7">
    <name type="scientific">Acidisoma cellulosilyticum</name>
    <dbReference type="NCBI Taxonomy" id="2802395"/>
    <lineage>
        <taxon>Bacteria</taxon>
        <taxon>Pseudomonadati</taxon>
        <taxon>Pseudomonadota</taxon>
        <taxon>Alphaproteobacteria</taxon>
        <taxon>Acetobacterales</taxon>
        <taxon>Acidocellaceae</taxon>
        <taxon>Acidisoma</taxon>
    </lineage>
</organism>
<protein>
    <submittedName>
        <fullName evidence="6">M20/M25/M40 family metallo-hydrolase</fullName>
    </submittedName>
</protein>
<dbReference type="SUPFAM" id="SSF55031">
    <property type="entry name" value="Bacterial exopeptidase dimerisation domain"/>
    <property type="match status" value="1"/>
</dbReference>
<name>A0A963Z3V7_9PROT</name>
<dbReference type="AlphaFoldDB" id="A0A963Z3V7"/>
<accession>A0A963Z3V7</accession>
<dbReference type="InterPro" id="IPR011650">
    <property type="entry name" value="Peptidase_M20_dimer"/>
</dbReference>
<dbReference type="Proteomes" id="UP000721844">
    <property type="component" value="Unassembled WGS sequence"/>
</dbReference>
<gene>
    <name evidence="6" type="ORF">ACELLULO517_14425</name>
</gene>
<keyword evidence="3" id="KW-0378">Hydrolase</keyword>
<evidence type="ECO:0000313" key="6">
    <source>
        <dbReference type="EMBL" id="MCB8881442.1"/>
    </source>
</evidence>
<keyword evidence="7" id="KW-1185">Reference proteome</keyword>
<dbReference type="Pfam" id="PF01546">
    <property type="entry name" value="Peptidase_M20"/>
    <property type="match status" value="1"/>
</dbReference>
<evidence type="ECO:0000259" key="5">
    <source>
        <dbReference type="Pfam" id="PF07687"/>
    </source>
</evidence>
<dbReference type="Pfam" id="PF07687">
    <property type="entry name" value="M20_dimer"/>
    <property type="match status" value="1"/>
</dbReference>
<keyword evidence="4" id="KW-0862">Zinc</keyword>